<proteinExistence type="predicted"/>
<accession>A0A7C5QPX5</accession>
<name>A0A7C5QPX5_CALS0</name>
<dbReference type="InterPro" id="IPR029060">
    <property type="entry name" value="PIN-like_dom_sf"/>
</dbReference>
<comment type="caution">
    <text evidence="1">The sequence shown here is derived from an EMBL/GenBank/DDBJ whole genome shotgun (WGS) entry which is preliminary data.</text>
</comment>
<evidence type="ECO:0000313" key="1">
    <source>
        <dbReference type="EMBL" id="HHK67553.1"/>
    </source>
</evidence>
<dbReference type="EMBL" id="DRWN01000003">
    <property type="protein sequence ID" value="HHK67553.1"/>
    <property type="molecule type" value="Genomic_DNA"/>
</dbReference>
<dbReference type="Gene3D" id="3.40.50.1010">
    <property type="entry name" value="5'-nuclease"/>
    <property type="match status" value="1"/>
</dbReference>
<protein>
    <recommendedName>
        <fullName evidence="2">PIN domain-containing protein</fullName>
    </recommendedName>
</protein>
<dbReference type="SUPFAM" id="SSF88723">
    <property type="entry name" value="PIN domain-like"/>
    <property type="match status" value="1"/>
</dbReference>
<sequence>MSEDVYGIIALDNKVIIKHCSMYEAFRNKGLKIKDADLLTAASAKANNLILITSDKELRKLERHGLEIRFINFMEIK</sequence>
<dbReference type="AlphaFoldDB" id="A0A7C5QPX5"/>
<evidence type="ECO:0008006" key="2">
    <source>
        <dbReference type="Google" id="ProtNLM"/>
    </source>
</evidence>
<organism evidence="1">
    <name type="scientific">Caldiarchaeum subterraneum</name>
    <dbReference type="NCBI Taxonomy" id="311458"/>
    <lineage>
        <taxon>Archaea</taxon>
        <taxon>Nitrososphaerota</taxon>
        <taxon>Candidatus Caldarchaeales</taxon>
        <taxon>Candidatus Caldarchaeaceae</taxon>
        <taxon>Candidatus Caldarchaeum</taxon>
    </lineage>
</organism>
<gene>
    <name evidence="1" type="ORF">ENM11_00140</name>
</gene>
<reference evidence="1" key="1">
    <citation type="journal article" date="2020" name="mSystems">
        <title>Genome- and Community-Level Interaction Insights into Carbon Utilization and Element Cycling Functions of Hydrothermarchaeota in Hydrothermal Sediment.</title>
        <authorList>
            <person name="Zhou Z."/>
            <person name="Liu Y."/>
            <person name="Xu W."/>
            <person name="Pan J."/>
            <person name="Luo Z.H."/>
            <person name="Li M."/>
        </authorList>
    </citation>
    <scope>NUCLEOTIDE SEQUENCE [LARGE SCALE GENOMIC DNA]</scope>
    <source>
        <strain evidence="1">SpSt-1056</strain>
    </source>
</reference>